<proteinExistence type="predicted"/>
<evidence type="ECO:0000313" key="2">
    <source>
        <dbReference type="EMBL" id="EOI05134.1"/>
    </source>
</evidence>
<evidence type="ECO:0000259" key="1">
    <source>
        <dbReference type="PROSITE" id="PS51186"/>
    </source>
</evidence>
<dbReference type="PANTHER" id="PTHR43792">
    <property type="entry name" value="GNAT FAMILY, PUTATIVE (AFU_ORTHOLOGUE AFUA_3G00765)-RELATED-RELATED"/>
    <property type="match status" value="1"/>
</dbReference>
<keyword evidence="5" id="KW-1185">Reference proteome</keyword>
<dbReference type="Gene3D" id="3.40.630.30">
    <property type="match status" value="1"/>
</dbReference>
<dbReference type="PANTHER" id="PTHR43792:SF1">
    <property type="entry name" value="N-ACETYLTRANSFERASE DOMAIN-CONTAINING PROTEIN"/>
    <property type="match status" value="1"/>
</dbReference>
<evidence type="ECO:0000313" key="3">
    <source>
        <dbReference type="EMBL" id="EOT63917.1"/>
    </source>
</evidence>
<dbReference type="RefSeq" id="WP_010764010.1">
    <property type="nucleotide sequence ID" value="NZ_ASWB01000005.1"/>
</dbReference>
<dbReference type="GO" id="GO:0016747">
    <property type="term" value="F:acyltransferase activity, transferring groups other than amino-acyl groups"/>
    <property type="evidence" value="ECO:0007669"/>
    <property type="project" value="InterPro"/>
</dbReference>
<dbReference type="InterPro" id="IPR016181">
    <property type="entry name" value="Acyl_CoA_acyltransferase"/>
</dbReference>
<dbReference type="STRING" id="155617.RV09_GL001169"/>
<dbReference type="EMBL" id="AJAS01000004">
    <property type="protein sequence ID" value="EOI05134.1"/>
    <property type="molecule type" value="Genomic_DNA"/>
</dbReference>
<dbReference type="OrthoDB" id="9798081at2"/>
<gene>
    <name evidence="3" type="ORF">I586_03350</name>
    <name evidence="2" type="ORF">UAY_00608</name>
</gene>
<dbReference type="AlphaFoldDB" id="R2TJ40"/>
<dbReference type="HOGENOM" id="CLU_013985_3_1_9"/>
<accession>R2TJ40</accession>
<protein>
    <recommendedName>
        <fullName evidence="1">N-acetyltransferase domain-containing protein</fullName>
    </recommendedName>
</protein>
<dbReference type="InterPro" id="IPR000182">
    <property type="entry name" value="GNAT_dom"/>
</dbReference>
<sequence>MDKKIIENELLYLREFTSEDFEDLCLILQDEETMYAYESAFTKEKVTDWLAWNLKSYQENGVGLWAIIDQKNKVFVGQCGIVYSDVEDESLLEIGFLVNKRYWNQGYASSASQLCITYAKNELKAEKICSIIRDTNLSSRKVAEKNGMTIVKQFDKDYSGLPVRHFVYSVDLTNEYEQRK</sequence>
<evidence type="ECO:0000313" key="5">
    <source>
        <dbReference type="Proteomes" id="UP000014157"/>
    </source>
</evidence>
<comment type="caution">
    <text evidence="2">The sequence shown here is derived from an EMBL/GenBank/DDBJ whole genome shotgun (WGS) entry which is preliminary data.</text>
</comment>
<dbReference type="Pfam" id="PF13302">
    <property type="entry name" value="Acetyltransf_3"/>
    <property type="match status" value="1"/>
</dbReference>
<dbReference type="Proteomes" id="UP000013781">
    <property type="component" value="Unassembled WGS sequence"/>
</dbReference>
<feature type="domain" description="N-acetyltransferase" evidence="1">
    <location>
        <begin position="11"/>
        <end position="173"/>
    </location>
</feature>
<reference evidence="3 5" key="2">
    <citation type="submission" date="2013-03" db="EMBL/GenBank/DDBJ databases">
        <title>The Genome Sequence of Enterococcus moraviensis BAA-383 (PacBio/Illumina hybrid assembly).</title>
        <authorList>
            <consortium name="The Broad Institute Genomics Platform"/>
            <consortium name="The Broad Institute Genome Sequencing Center for Infectious Disease"/>
            <person name="Earl A."/>
            <person name="Russ C."/>
            <person name="Gilmore M."/>
            <person name="Surin D."/>
            <person name="Walker B."/>
            <person name="Young S."/>
            <person name="Zeng Q."/>
            <person name="Gargeya S."/>
            <person name="Fitzgerald M."/>
            <person name="Haas B."/>
            <person name="Abouelleil A."/>
            <person name="Allen A.W."/>
            <person name="Alvarado L."/>
            <person name="Arachchi H.M."/>
            <person name="Berlin A.M."/>
            <person name="Chapman S.B."/>
            <person name="Gainer-Dewar J."/>
            <person name="Goldberg J."/>
            <person name="Griggs A."/>
            <person name="Gujja S."/>
            <person name="Hansen M."/>
            <person name="Howarth C."/>
            <person name="Imamovic A."/>
            <person name="Ireland A."/>
            <person name="Larimer J."/>
            <person name="McCowan C."/>
            <person name="Murphy C."/>
            <person name="Pearson M."/>
            <person name="Poon T.W."/>
            <person name="Priest M."/>
            <person name="Roberts A."/>
            <person name="Saif S."/>
            <person name="Shea T."/>
            <person name="Sisk P."/>
            <person name="Sykes S."/>
            <person name="Wortman J."/>
            <person name="Nusbaum C."/>
            <person name="Birren B."/>
        </authorList>
    </citation>
    <scope>NUCLEOTIDE SEQUENCE [LARGE SCALE GENOMIC DNA]</scope>
    <source>
        <strain evidence="3 5">ATCC BAA-383</strain>
    </source>
</reference>
<reference evidence="2 4" key="1">
    <citation type="submission" date="2013-02" db="EMBL/GenBank/DDBJ databases">
        <title>The Genome Sequence of Enterococcus moraviensis BAA-383.</title>
        <authorList>
            <consortium name="The Broad Institute Genome Sequencing Platform"/>
            <consortium name="The Broad Institute Genome Sequencing Center for Infectious Disease"/>
            <person name="Earl A.M."/>
            <person name="Gilmore M.S."/>
            <person name="Lebreton F."/>
            <person name="Walker B."/>
            <person name="Young S.K."/>
            <person name="Zeng Q."/>
            <person name="Gargeya S."/>
            <person name="Fitzgerald M."/>
            <person name="Haas B."/>
            <person name="Abouelleil A."/>
            <person name="Alvarado L."/>
            <person name="Arachchi H.M."/>
            <person name="Berlin A.M."/>
            <person name="Chapman S.B."/>
            <person name="Dewar J."/>
            <person name="Goldberg J."/>
            <person name="Griggs A."/>
            <person name="Gujja S."/>
            <person name="Hansen M."/>
            <person name="Howarth C."/>
            <person name="Imamovic A."/>
            <person name="Larimer J."/>
            <person name="McCowan C."/>
            <person name="Murphy C."/>
            <person name="Neiman D."/>
            <person name="Pearson M."/>
            <person name="Priest M."/>
            <person name="Roberts A."/>
            <person name="Saif S."/>
            <person name="Shea T."/>
            <person name="Sisk P."/>
            <person name="Sykes S."/>
            <person name="Wortman J."/>
            <person name="Nusbaum C."/>
            <person name="Birren B."/>
        </authorList>
    </citation>
    <scope>NUCLEOTIDE SEQUENCE [LARGE SCALE GENOMIC DNA]</scope>
    <source>
        <strain evidence="2 4">ATCC BAA-383</strain>
    </source>
</reference>
<dbReference type="PROSITE" id="PS51186">
    <property type="entry name" value="GNAT"/>
    <property type="match status" value="1"/>
</dbReference>
<dbReference type="eggNOG" id="COG1670">
    <property type="taxonomic scope" value="Bacteria"/>
</dbReference>
<dbReference type="Proteomes" id="UP000014157">
    <property type="component" value="Unassembled WGS sequence"/>
</dbReference>
<dbReference type="EMBL" id="ASWB01000005">
    <property type="protein sequence ID" value="EOT63917.1"/>
    <property type="molecule type" value="Genomic_DNA"/>
</dbReference>
<organism evidence="2 4">
    <name type="scientific">Enterococcus moraviensis ATCC BAA-383</name>
    <dbReference type="NCBI Taxonomy" id="1158609"/>
    <lineage>
        <taxon>Bacteria</taxon>
        <taxon>Bacillati</taxon>
        <taxon>Bacillota</taxon>
        <taxon>Bacilli</taxon>
        <taxon>Lactobacillales</taxon>
        <taxon>Enterococcaceae</taxon>
        <taxon>Enterococcus</taxon>
    </lineage>
</organism>
<dbReference type="InterPro" id="IPR051531">
    <property type="entry name" value="N-acetyltransferase"/>
</dbReference>
<name>R2TJ40_9ENTE</name>
<evidence type="ECO:0000313" key="4">
    <source>
        <dbReference type="Proteomes" id="UP000013781"/>
    </source>
</evidence>
<dbReference type="SUPFAM" id="SSF55729">
    <property type="entry name" value="Acyl-CoA N-acyltransferases (Nat)"/>
    <property type="match status" value="1"/>
</dbReference>
<dbReference type="PATRIC" id="fig|1158609.3.peg.577"/>